<sequence>MMKENCIIASNTVTGICTVPMPLPVPNDMMCNTNVAVVPPQHLKIGGLISTTNIILANWSRTMWQSVLNRAVRMLAAGALGSNFVSALAVVGRN</sequence>
<keyword evidence="1" id="KW-0472">Membrane</keyword>
<gene>
    <name evidence="2" type="ORF">KIN20_023757</name>
</gene>
<proteinExistence type="predicted"/>
<evidence type="ECO:0000313" key="2">
    <source>
        <dbReference type="EMBL" id="KAJ1363813.1"/>
    </source>
</evidence>
<keyword evidence="1" id="KW-0812">Transmembrane</keyword>
<evidence type="ECO:0000256" key="1">
    <source>
        <dbReference type="SAM" id="Phobius"/>
    </source>
</evidence>
<name>A0AAD5MXD9_PARTN</name>
<dbReference type="AlphaFoldDB" id="A0AAD5MXD9"/>
<protein>
    <submittedName>
        <fullName evidence="2">Uncharacterized protein</fullName>
    </submittedName>
</protein>
<evidence type="ECO:0000313" key="3">
    <source>
        <dbReference type="Proteomes" id="UP001196413"/>
    </source>
</evidence>
<accession>A0AAD5MXD9</accession>
<reference evidence="2" key="1">
    <citation type="submission" date="2021-06" db="EMBL/GenBank/DDBJ databases">
        <title>Parelaphostrongylus tenuis whole genome reference sequence.</title>
        <authorList>
            <person name="Garwood T.J."/>
            <person name="Larsen P.A."/>
            <person name="Fountain-Jones N.M."/>
            <person name="Garbe J.R."/>
            <person name="Macchietto M.G."/>
            <person name="Kania S.A."/>
            <person name="Gerhold R.W."/>
            <person name="Richards J.E."/>
            <person name="Wolf T.M."/>
        </authorList>
    </citation>
    <scope>NUCLEOTIDE SEQUENCE</scope>
    <source>
        <strain evidence="2">MNPRO001-30</strain>
        <tissue evidence="2">Meninges</tissue>
    </source>
</reference>
<feature type="transmembrane region" description="Helical" evidence="1">
    <location>
        <begin position="71"/>
        <end position="91"/>
    </location>
</feature>
<keyword evidence="1" id="KW-1133">Transmembrane helix</keyword>
<organism evidence="2 3">
    <name type="scientific">Parelaphostrongylus tenuis</name>
    <name type="common">Meningeal worm</name>
    <dbReference type="NCBI Taxonomy" id="148309"/>
    <lineage>
        <taxon>Eukaryota</taxon>
        <taxon>Metazoa</taxon>
        <taxon>Ecdysozoa</taxon>
        <taxon>Nematoda</taxon>
        <taxon>Chromadorea</taxon>
        <taxon>Rhabditida</taxon>
        <taxon>Rhabditina</taxon>
        <taxon>Rhabditomorpha</taxon>
        <taxon>Strongyloidea</taxon>
        <taxon>Metastrongylidae</taxon>
        <taxon>Parelaphostrongylus</taxon>
    </lineage>
</organism>
<dbReference type="EMBL" id="JAHQIW010004803">
    <property type="protein sequence ID" value="KAJ1363813.1"/>
    <property type="molecule type" value="Genomic_DNA"/>
</dbReference>
<keyword evidence="3" id="KW-1185">Reference proteome</keyword>
<comment type="caution">
    <text evidence="2">The sequence shown here is derived from an EMBL/GenBank/DDBJ whole genome shotgun (WGS) entry which is preliminary data.</text>
</comment>
<dbReference type="Proteomes" id="UP001196413">
    <property type="component" value="Unassembled WGS sequence"/>
</dbReference>